<dbReference type="GO" id="GO:0008420">
    <property type="term" value="F:RNA polymerase II CTD heptapeptide repeat phosphatase activity"/>
    <property type="evidence" value="ECO:0007669"/>
    <property type="project" value="UniProtKB-UniRule"/>
</dbReference>
<feature type="compositionally biased region" description="Basic and acidic residues" evidence="13">
    <location>
        <begin position="296"/>
        <end position="305"/>
    </location>
</feature>
<dbReference type="GO" id="GO:0005737">
    <property type="term" value="C:cytoplasm"/>
    <property type="evidence" value="ECO:0007669"/>
    <property type="project" value="TreeGrafter"/>
</dbReference>
<evidence type="ECO:0000256" key="5">
    <source>
        <dbReference type="ARBA" id="ARBA00022801"/>
    </source>
</evidence>
<evidence type="ECO:0000256" key="10">
    <source>
        <dbReference type="ARBA" id="ARBA00048336"/>
    </source>
</evidence>
<evidence type="ECO:0000256" key="8">
    <source>
        <dbReference type="ARBA" id="ARBA00023242"/>
    </source>
</evidence>
<evidence type="ECO:0000313" key="16">
    <source>
        <dbReference type="Proteomes" id="UP001378592"/>
    </source>
</evidence>
<keyword evidence="3 12" id="KW-0479">Metal-binding</keyword>
<feature type="compositionally biased region" description="Basic and acidic residues" evidence="13">
    <location>
        <begin position="252"/>
        <end position="265"/>
    </location>
</feature>
<proteinExistence type="inferred from homology"/>
<keyword evidence="4 12" id="KW-0863">Zinc-finger</keyword>
<keyword evidence="5 12" id="KW-0378">Hydrolase</keyword>
<comment type="function">
    <text evidence="12">Putative RNA polymerase II subunit B1 C-terminal domain (CTD) phosphatase involved in RNA polymerase II transcription regulation.</text>
</comment>
<gene>
    <name evidence="15" type="ORF">R5R35_003056</name>
</gene>
<evidence type="ECO:0000313" key="15">
    <source>
        <dbReference type="EMBL" id="KAK7868189.1"/>
    </source>
</evidence>
<evidence type="ECO:0000256" key="11">
    <source>
        <dbReference type="PROSITE-ProRule" id="PRU00812"/>
    </source>
</evidence>
<dbReference type="AlphaFoldDB" id="A0AAN9VN63"/>
<keyword evidence="6 12" id="KW-0862">Zinc</keyword>
<dbReference type="GO" id="GO:0043175">
    <property type="term" value="F:RNA polymerase core enzyme binding"/>
    <property type="evidence" value="ECO:0007669"/>
    <property type="project" value="UniProtKB-UniRule"/>
</dbReference>
<dbReference type="EC" id="3.1.3.16" evidence="12"/>
<dbReference type="GO" id="GO:0005634">
    <property type="term" value="C:nucleus"/>
    <property type="evidence" value="ECO:0007669"/>
    <property type="project" value="UniProtKB-SubCell"/>
</dbReference>
<dbReference type="PANTHER" id="PTHR14732:SF0">
    <property type="entry name" value="RNA POLYMERASE II SUBUNIT B1 CTD PHOSPHATASE RPAP2-RELATED"/>
    <property type="match status" value="1"/>
</dbReference>
<feature type="compositionally biased region" description="Basic residues" evidence="13">
    <location>
        <begin position="7"/>
        <end position="21"/>
    </location>
</feature>
<evidence type="ECO:0000256" key="3">
    <source>
        <dbReference type="ARBA" id="ARBA00022723"/>
    </source>
</evidence>
<feature type="compositionally biased region" description="Basic and acidic residues" evidence="13">
    <location>
        <begin position="229"/>
        <end position="245"/>
    </location>
</feature>
<dbReference type="InterPro" id="IPR039693">
    <property type="entry name" value="Rtr1/RPAP2"/>
</dbReference>
<evidence type="ECO:0000256" key="6">
    <source>
        <dbReference type="ARBA" id="ARBA00022833"/>
    </source>
</evidence>
<comment type="subcellular location">
    <subcellularLocation>
        <location evidence="1 12">Nucleus</location>
    </subcellularLocation>
</comment>
<evidence type="ECO:0000256" key="12">
    <source>
        <dbReference type="RuleBase" id="RU367080"/>
    </source>
</evidence>
<evidence type="ECO:0000256" key="9">
    <source>
        <dbReference type="ARBA" id="ARBA00047761"/>
    </source>
</evidence>
<keyword evidence="8 12" id="KW-0539">Nucleus</keyword>
<organism evidence="15 16">
    <name type="scientific">Gryllus longicercus</name>
    <dbReference type="NCBI Taxonomy" id="2509291"/>
    <lineage>
        <taxon>Eukaryota</taxon>
        <taxon>Metazoa</taxon>
        <taxon>Ecdysozoa</taxon>
        <taxon>Arthropoda</taxon>
        <taxon>Hexapoda</taxon>
        <taxon>Insecta</taxon>
        <taxon>Pterygota</taxon>
        <taxon>Neoptera</taxon>
        <taxon>Polyneoptera</taxon>
        <taxon>Orthoptera</taxon>
        <taxon>Ensifera</taxon>
        <taxon>Gryllidea</taxon>
        <taxon>Grylloidea</taxon>
        <taxon>Gryllidae</taxon>
        <taxon>Gryllinae</taxon>
        <taxon>Gryllus</taxon>
    </lineage>
</organism>
<feature type="region of interest" description="Disordered" evidence="13">
    <location>
        <begin position="1"/>
        <end position="21"/>
    </location>
</feature>
<dbReference type="PROSITE" id="PS51479">
    <property type="entry name" value="ZF_RTR1"/>
    <property type="match status" value="1"/>
</dbReference>
<evidence type="ECO:0000256" key="1">
    <source>
        <dbReference type="ARBA" id="ARBA00004123"/>
    </source>
</evidence>
<dbReference type="Gene3D" id="1.25.40.820">
    <property type="match status" value="1"/>
</dbReference>
<comment type="similarity">
    <text evidence="2 11 12">Belongs to the RPAP2 family.</text>
</comment>
<evidence type="ECO:0000256" key="13">
    <source>
        <dbReference type="SAM" id="MobiDB-lite"/>
    </source>
</evidence>
<comment type="catalytic activity">
    <reaction evidence="10 12">
        <text>O-phospho-L-threonyl-[protein] + H2O = L-threonyl-[protein] + phosphate</text>
        <dbReference type="Rhea" id="RHEA:47004"/>
        <dbReference type="Rhea" id="RHEA-COMP:11060"/>
        <dbReference type="Rhea" id="RHEA-COMP:11605"/>
        <dbReference type="ChEBI" id="CHEBI:15377"/>
        <dbReference type="ChEBI" id="CHEBI:30013"/>
        <dbReference type="ChEBI" id="CHEBI:43474"/>
        <dbReference type="ChEBI" id="CHEBI:61977"/>
        <dbReference type="EC" id="3.1.3.16"/>
    </reaction>
</comment>
<comment type="caution">
    <text evidence="15">The sequence shown here is derived from an EMBL/GenBank/DDBJ whole genome shotgun (WGS) entry which is preliminary data.</text>
</comment>
<keyword evidence="7 12" id="KW-0904">Protein phosphatase</keyword>
<dbReference type="InterPro" id="IPR007308">
    <property type="entry name" value="Rtr1/RPAP2_dom"/>
</dbReference>
<evidence type="ECO:0000256" key="7">
    <source>
        <dbReference type="ARBA" id="ARBA00022912"/>
    </source>
</evidence>
<keyword evidence="16" id="KW-1185">Reference proteome</keyword>
<sequence length="600" mass="69478">MGDVGHSVRRKNLAKKTGLPRRVKDMSKEQLQATIQKKRECNAKALTIVEHMLEVNINEEWFLQQLKFIDVGHFQDIIEERALSKQCGYPLCGENLKSTPNQQFRISTKYNKVYDITERKNFCSNQCYKAGKYVKDQLLTSPLWLREKEDVPAFKLLPLGSQGIGDGEEVDFGQNSDLKSEVTRLSNDEKFISVADYTQDSISQLSRRISDIEIKENGKPVNSSANVKKSAEGKLETELESKAQEKCTSAPEEQREQVIKEKTDAENVNATLQNKEKNRIKKNYNRQQGTINLKGESSKDKAIDKECKNESKNHIDEKIKYPQENENNQSKSMKTDEYPEVTSSIIHVEKCLHEWFTIETMCFLFGDEKVKELISDKGECIKEYYKAVGKSSWDPIIQERYEALCRKLNIMEIKEQQLEKEDRQLKPLPDYSVLKEENLKMEIKIKAFYQGKLDYEIPESVNKEEKESFTPSCVLPLVDIHAQNALRRRMVLDNLKRVLPDLLRTFSMSSQDISSEVRGLVGSFRLSAHNITFSPPEWNLLGLIIIKMLSIKDMRLKMILETHQGVKYQTMLLMTFQQDGGYLDRLMVWLTDMDNIMKKF</sequence>
<protein>
    <recommendedName>
        <fullName evidence="12">RNA polymerase II subunit B1 CTD phosphatase RPAP2 homolog</fullName>
        <ecNumber evidence="12">3.1.3.16</ecNumber>
    </recommendedName>
</protein>
<dbReference type="InterPro" id="IPR038534">
    <property type="entry name" value="Rtr1/RPAP2_sf"/>
</dbReference>
<dbReference type="GO" id="GO:0008270">
    <property type="term" value="F:zinc ion binding"/>
    <property type="evidence" value="ECO:0007669"/>
    <property type="project" value="UniProtKB-KW"/>
</dbReference>
<reference evidence="15 16" key="1">
    <citation type="submission" date="2024-03" db="EMBL/GenBank/DDBJ databases">
        <title>The genome assembly and annotation of the cricket Gryllus longicercus Weissman &amp; Gray.</title>
        <authorList>
            <person name="Szrajer S."/>
            <person name="Gray D."/>
            <person name="Ylla G."/>
        </authorList>
    </citation>
    <scope>NUCLEOTIDE SEQUENCE [LARGE SCALE GENOMIC DNA]</scope>
    <source>
        <strain evidence="15">DAG 2021-001</strain>
        <tissue evidence="15">Whole body minus gut</tissue>
    </source>
</reference>
<accession>A0AAN9VN63</accession>
<name>A0AAN9VN63_9ORTH</name>
<dbReference type="Proteomes" id="UP001378592">
    <property type="component" value="Unassembled WGS sequence"/>
</dbReference>
<comment type="catalytic activity">
    <reaction evidence="9 12">
        <text>O-phospho-L-seryl-[protein] + H2O = L-seryl-[protein] + phosphate</text>
        <dbReference type="Rhea" id="RHEA:20629"/>
        <dbReference type="Rhea" id="RHEA-COMP:9863"/>
        <dbReference type="Rhea" id="RHEA-COMP:11604"/>
        <dbReference type="ChEBI" id="CHEBI:15377"/>
        <dbReference type="ChEBI" id="CHEBI:29999"/>
        <dbReference type="ChEBI" id="CHEBI:43474"/>
        <dbReference type="ChEBI" id="CHEBI:83421"/>
        <dbReference type="EC" id="3.1.3.16"/>
    </reaction>
</comment>
<evidence type="ECO:0000256" key="4">
    <source>
        <dbReference type="ARBA" id="ARBA00022771"/>
    </source>
</evidence>
<dbReference type="PANTHER" id="PTHR14732">
    <property type="entry name" value="RNA POLYMERASE II SUBUNIT B1 CTD PHOSPHATASE RPAP2-RELATED"/>
    <property type="match status" value="1"/>
</dbReference>
<feature type="domain" description="RTR1-type" evidence="14">
    <location>
        <begin position="64"/>
        <end position="147"/>
    </location>
</feature>
<evidence type="ECO:0000259" key="14">
    <source>
        <dbReference type="PROSITE" id="PS51479"/>
    </source>
</evidence>
<evidence type="ECO:0000256" key="2">
    <source>
        <dbReference type="ARBA" id="ARBA00005676"/>
    </source>
</evidence>
<dbReference type="Pfam" id="PF04181">
    <property type="entry name" value="RPAP2_Rtr1"/>
    <property type="match status" value="1"/>
</dbReference>
<feature type="region of interest" description="Disordered" evidence="13">
    <location>
        <begin position="218"/>
        <end position="305"/>
    </location>
</feature>
<dbReference type="EMBL" id="JAZDUA010000099">
    <property type="protein sequence ID" value="KAK7868189.1"/>
    <property type="molecule type" value="Genomic_DNA"/>
</dbReference>